<protein>
    <submittedName>
        <fullName evidence="3">Tetratricopeptide TPR_2 repeat protein</fullName>
    </submittedName>
</protein>
<dbReference type="SUPFAM" id="SSF48452">
    <property type="entry name" value="TPR-like"/>
    <property type="match status" value="2"/>
</dbReference>
<organism evidence="3 4">
    <name type="scientific">Planctopirus limnophila (strain ATCC 43296 / DSM 3776 / IFAM 1008 / Mu 290)</name>
    <name type="common">Planctomyces limnophilus</name>
    <dbReference type="NCBI Taxonomy" id="521674"/>
    <lineage>
        <taxon>Bacteria</taxon>
        <taxon>Pseudomonadati</taxon>
        <taxon>Planctomycetota</taxon>
        <taxon>Planctomycetia</taxon>
        <taxon>Planctomycetales</taxon>
        <taxon>Planctomycetaceae</taxon>
        <taxon>Planctopirus</taxon>
    </lineage>
</organism>
<evidence type="ECO:0000256" key="2">
    <source>
        <dbReference type="SAM" id="MobiDB-lite"/>
    </source>
</evidence>
<dbReference type="PROSITE" id="PS50005">
    <property type="entry name" value="TPR"/>
    <property type="match status" value="2"/>
</dbReference>
<dbReference type="PANTHER" id="PTHR44523">
    <property type="entry name" value="TETRATRICOPEPTIDE REPEAT PROTEIN 13"/>
    <property type="match status" value="1"/>
</dbReference>
<sequence length="547" mass="60053">MTTFQQESGQFVSIHSLKHSVPAIRLAGRRWLAGWSPRVVVLAFACLADAGVTDALLGIENPNSRSMAQAQLFRPSTRPPGSSTNPPTPPGTPGANVMTAPADPMQAETEAAYQRGDFPKALQLAEAMLARNPNNDIAIYLRGSARVELGIQQQDLELIRSGIEDARSALKVGGTDKINYYLPYLYGMTALAGLEEKREHAEVVIKFADSILARPNLRPEERANLQYQKAGAQVYLKNTEQAIASYLAAIQSSPQHLGAHVALASAYATAGKIAEAEAAFSNTTRVFPNNPLVFNNRGMYYQQQRKPKEAIADFSRAIQLDPRFYVAYTNRGFTYLNDGENPAAAIADFTESLRLNPQQPGIYSLRGAAKLQQGKLNEALADYNETLRLDPKNPIAMADIGFTKFFSKDYPAALASFNNAVLEDPNLRYLNPWRYLSMAYAGQEGAAAATFSDSLSKPVDKRDWMDQLVLFLAGKISEQELFNAAEPNDLNLRNAQFCEAYYFIGQQRLRAGNTAGANQFFEQALATKARYLSAYRGAGFALGKFAQ</sequence>
<dbReference type="InterPro" id="IPR019734">
    <property type="entry name" value="TPR_rpt"/>
</dbReference>
<dbReference type="eggNOG" id="COG0457">
    <property type="taxonomic scope" value="Bacteria"/>
</dbReference>
<keyword evidence="1" id="KW-0802">TPR repeat</keyword>
<evidence type="ECO:0000256" key="1">
    <source>
        <dbReference type="PROSITE-ProRule" id="PRU00339"/>
    </source>
</evidence>
<feature type="compositionally biased region" description="Low complexity" evidence="2">
    <location>
        <begin position="75"/>
        <end position="85"/>
    </location>
</feature>
<dbReference type="STRING" id="521674.Plim_2561"/>
<dbReference type="PANTHER" id="PTHR44523:SF1">
    <property type="entry name" value="TETRATRICOPEPTIDE REPEAT PROTEIN 13"/>
    <property type="match status" value="1"/>
</dbReference>
<dbReference type="Pfam" id="PF13432">
    <property type="entry name" value="TPR_16"/>
    <property type="match status" value="3"/>
</dbReference>
<feature type="repeat" description="TPR" evidence="1">
    <location>
        <begin position="291"/>
        <end position="324"/>
    </location>
</feature>
<evidence type="ECO:0000313" key="3">
    <source>
        <dbReference type="EMBL" id="ADG68386.1"/>
    </source>
</evidence>
<gene>
    <name evidence="3" type="ordered locus">Plim_2561</name>
</gene>
<dbReference type="Proteomes" id="UP000002220">
    <property type="component" value="Chromosome"/>
</dbReference>
<dbReference type="InterPro" id="IPR011990">
    <property type="entry name" value="TPR-like_helical_dom_sf"/>
</dbReference>
<dbReference type="KEGG" id="plm:Plim_2561"/>
<keyword evidence="4" id="KW-1185">Reference proteome</keyword>
<dbReference type="SMART" id="SM00028">
    <property type="entry name" value="TPR"/>
    <property type="match status" value="8"/>
</dbReference>
<name>D5SQ11_PLAL2</name>
<accession>D5SQ11</accession>
<dbReference type="eggNOG" id="COG3118">
    <property type="taxonomic scope" value="Bacteria"/>
</dbReference>
<dbReference type="AlphaFoldDB" id="D5SQ11"/>
<reference evidence="3 4" key="1">
    <citation type="journal article" date="2010" name="Stand. Genomic Sci.">
        <title>Complete genome sequence of Planctomyces limnophilus type strain (Mu 290).</title>
        <authorList>
            <person name="Labutti K."/>
            <person name="Sikorski J."/>
            <person name="Schneider S."/>
            <person name="Nolan M."/>
            <person name="Lucas S."/>
            <person name="Glavina Del Rio T."/>
            <person name="Tice H."/>
            <person name="Cheng J.F."/>
            <person name="Goodwin L."/>
            <person name="Pitluck S."/>
            <person name="Liolios K."/>
            <person name="Ivanova N."/>
            <person name="Mavromatis K."/>
            <person name="Mikhailova N."/>
            <person name="Pati A."/>
            <person name="Chen A."/>
            <person name="Palaniappan K."/>
            <person name="Land M."/>
            <person name="Hauser L."/>
            <person name="Chang Y.J."/>
            <person name="Jeffries C.D."/>
            <person name="Tindall B.J."/>
            <person name="Rohde M."/>
            <person name="Goker M."/>
            <person name="Woyke T."/>
            <person name="Bristow J."/>
            <person name="Eisen J.A."/>
            <person name="Markowitz V."/>
            <person name="Hugenholtz P."/>
            <person name="Kyrpides N.C."/>
            <person name="Klenk H.P."/>
            <person name="Lapidus A."/>
        </authorList>
    </citation>
    <scope>NUCLEOTIDE SEQUENCE [LARGE SCALE GENOMIC DNA]</scope>
    <source>
        <strain evidence="4">ATCC 43296 / DSM 3776 / IFAM 1008 / 290</strain>
    </source>
</reference>
<proteinExistence type="predicted"/>
<dbReference type="HOGENOM" id="CLU_566054_0_0_0"/>
<dbReference type="Pfam" id="PF00515">
    <property type="entry name" value="TPR_1"/>
    <property type="match status" value="1"/>
</dbReference>
<feature type="region of interest" description="Disordered" evidence="2">
    <location>
        <begin position="73"/>
        <end position="100"/>
    </location>
</feature>
<dbReference type="OrthoDB" id="9790037at2"/>
<feature type="repeat" description="TPR" evidence="1">
    <location>
        <begin position="360"/>
        <end position="393"/>
    </location>
</feature>
<dbReference type="Gene3D" id="1.25.40.10">
    <property type="entry name" value="Tetratricopeptide repeat domain"/>
    <property type="match status" value="2"/>
</dbReference>
<dbReference type="RefSeq" id="WP_013110817.1">
    <property type="nucleotide sequence ID" value="NC_014148.1"/>
</dbReference>
<evidence type="ECO:0000313" key="4">
    <source>
        <dbReference type="Proteomes" id="UP000002220"/>
    </source>
</evidence>
<dbReference type="EMBL" id="CP001744">
    <property type="protein sequence ID" value="ADG68386.1"/>
    <property type="molecule type" value="Genomic_DNA"/>
</dbReference>